<protein>
    <submittedName>
        <fullName evidence="3">7TM_GPCR_Srx domain-containing protein</fullName>
    </submittedName>
</protein>
<evidence type="ECO:0000256" key="1">
    <source>
        <dbReference type="SAM" id="Phobius"/>
    </source>
</evidence>
<feature type="transmembrane region" description="Helical" evidence="1">
    <location>
        <begin position="6"/>
        <end position="31"/>
    </location>
</feature>
<dbReference type="Gene3D" id="1.20.1070.10">
    <property type="entry name" value="Rhodopsin 7-helix transmembrane proteins"/>
    <property type="match status" value="1"/>
</dbReference>
<organism evidence="2 3">
    <name type="scientific">Steinernema glaseri</name>
    <dbReference type="NCBI Taxonomy" id="37863"/>
    <lineage>
        <taxon>Eukaryota</taxon>
        <taxon>Metazoa</taxon>
        <taxon>Ecdysozoa</taxon>
        <taxon>Nematoda</taxon>
        <taxon>Chromadorea</taxon>
        <taxon>Rhabditida</taxon>
        <taxon>Tylenchina</taxon>
        <taxon>Panagrolaimomorpha</taxon>
        <taxon>Strongyloidoidea</taxon>
        <taxon>Steinernematidae</taxon>
        <taxon>Steinernema</taxon>
    </lineage>
</organism>
<dbReference type="AlphaFoldDB" id="A0A1I8A4K1"/>
<dbReference type="Proteomes" id="UP000095287">
    <property type="component" value="Unplaced"/>
</dbReference>
<keyword evidence="2" id="KW-1185">Reference proteome</keyword>
<dbReference type="SUPFAM" id="SSF81321">
    <property type="entry name" value="Family A G protein-coupled receptor-like"/>
    <property type="match status" value="1"/>
</dbReference>
<keyword evidence="1" id="KW-1133">Transmembrane helix</keyword>
<sequence>MVSLNFVAGCIYGILSILLFALNALVLVTIFQFNEFSTITYRIIKNMCLACLIQQVAFFIGALMSFSHSNFNDTFEEIFGALVQSGWILYISLSLTLAVNRMLTFSYGHLSSPVSHFFLALSWLHSIAHFVILMLPDFGFEYCYEYEEEYVCLGWYFDSSDGSYVLEPIESYLLLALQCMILICYIAVLGCLMRTMSNAKRNISSFRTEMRILLVSVVSFIYEGGLIVFLHFGIEILPSENSTEMVLNVFWMLDSGLFSLATLLINTKIRGRLLSMFSRREIVTAVQSYQS</sequence>
<feature type="transmembrane region" description="Helical" evidence="1">
    <location>
        <begin position="212"/>
        <end position="234"/>
    </location>
</feature>
<proteinExistence type="predicted"/>
<feature type="transmembrane region" description="Helical" evidence="1">
    <location>
        <begin position="78"/>
        <end position="97"/>
    </location>
</feature>
<feature type="transmembrane region" description="Helical" evidence="1">
    <location>
        <begin position="43"/>
        <end position="66"/>
    </location>
</feature>
<evidence type="ECO:0000313" key="3">
    <source>
        <dbReference type="WBParaSite" id="L893_g32519.t1"/>
    </source>
</evidence>
<dbReference type="WBParaSite" id="L893_g32519.t1">
    <property type="protein sequence ID" value="L893_g32519.t1"/>
    <property type="gene ID" value="L893_g32519"/>
</dbReference>
<accession>A0A1I8A4K1</accession>
<reference evidence="3" key="1">
    <citation type="submission" date="2016-11" db="UniProtKB">
        <authorList>
            <consortium name="WormBaseParasite"/>
        </authorList>
    </citation>
    <scope>IDENTIFICATION</scope>
</reference>
<keyword evidence="1" id="KW-0472">Membrane</keyword>
<feature type="transmembrane region" description="Helical" evidence="1">
    <location>
        <begin position="172"/>
        <end position="192"/>
    </location>
</feature>
<name>A0A1I8A4K1_9BILA</name>
<feature type="transmembrane region" description="Helical" evidence="1">
    <location>
        <begin position="246"/>
        <end position="266"/>
    </location>
</feature>
<keyword evidence="1" id="KW-0812">Transmembrane</keyword>
<feature type="transmembrane region" description="Helical" evidence="1">
    <location>
        <begin position="117"/>
        <end position="135"/>
    </location>
</feature>
<evidence type="ECO:0000313" key="2">
    <source>
        <dbReference type="Proteomes" id="UP000095287"/>
    </source>
</evidence>